<dbReference type="PANTHER" id="PTHR11802:SF201">
    <property type="entry name" value="CARBOXYPEPTIDASE"/>
    <property type="match status" value="1"/>
</dbReference>
<dbReference type="Proteomes" id="UP001165085">
    <property type="component" value="Unassembled WGS sequence"/>
</dbReference>
<keyword evidence="2" id="KW-0645">Protease</keyword>
<dbReference type="InterPro" id="IPR001563">
    <property type="entry name" value="Peptidase_S10"/>
</dbReference>
<organism evidence="3 4">
    <name type="scientific">Triparma strigata</name>
    <dbReference type="NCBI Taxonomy" id="1606541"/>
    <lineage>
        <taxon>Eukaryota</taxon>
        <taxon>Sar</taxon>
        <taxon>Stramenopiles</taxon>
        <taxon>Ochrophyta</taxon>
        <taxon>Bolidophyceae</taxon>
        <taxon>Parmales</taxon>
        <taxon>Triparmaceae</taxon>
        <taxon>Triparma</taxon>
    </lineage>
</organism>
<evidence type="ECO:0000313" key="4">
    <source>
        <dbReference type="Proteomes" id="UP001165085"/>
    </source>
</evidence>
<sequence>MKLSLLSSAVLALLPSSLAYTDDAQSDMIDSLPGLAVPSTFKAFSGYLPVSDTKQIFYMYFESENAPAEDPVVMWTNGGPGCSGLLGLFTEQGPYSTLSDGVLTPNPYSWNKVANMLFVEQPAGVGFSYSDDSDDYKTGDAQAAVDNHQLILSFLERFPEVQANPFFITSESYGGHYMPGLAKEIVDNNADGAINFKGFAVGNPYTNAFTNKVAQYQAYYSHGTIPAPLYNKWMNKCSKHQFINLENCTYLEAAMMAKQGQGINPYALDYPVCVDDEASSQSLRMMHALHSNNQAVKDLLLPVEDYEPCAENYLLDYLNSDEVKAAIHAKADIKWGSCSNTLRYSERDMQIDMAPYYNYLIDGGYGLKILVYSGDDDSVCAMSGTDDWLWDLGYETIDGKYWQEWVVDQQTAGYVTHFKDGALTYATVHGAGHEVPTYKPKQALQLFENYINGVW</sequence>
<keyword evidence="2" id="KW-0121">Carboxypeptidase</keyword>
<dbReference type="SUPFAM" id="SSF53474">
    <property type="entry name" value="alpha/beta-Hydrolases"/>
    <property type="match status" value="1"/>
</dbReference>
<dbReference type="GO" id="GO:0004185">
    <property type="term" value="F:serine-type carboxypeptidase activity"/>
    <property type="evidence" value="ECO:0007669"/>
    <property type="project" value="UniProtKB-UniRule"/>
</dbReference>
<dbReference type="Pfam" id="PF00450">
    <property type="entry name" value="Peptidase_S10"/>
    <property type="match status" value="1"/>
</dbReference>
<gene>
    <name evidence="3" type="ORF">TrST_g3228</name>
</gene>
<dbReference type="PROSITE" id="PS00131">
    <property type="entry name" value="CARBOXYPEPT_SER_SER"/>
    <property type="match status" value="1"/>
</dbReference>
<dbReference type="Gene3D" id="3.40.50.1820">
    <property type="entry name" value="alpha/beta hydrolase"/>
    <property type="match status" value="1"/>
</dbReference>
<dbReference type="PANTHER" id="PTHR11802">
    <property type="entry name" value="SERINE PROTEASE FAMILY S10 SERINE CARBOXYPEPTIDASE"/>
    <property type="match status" value="1"/>
</dbReference>
<dbReference type="PROSITE" id="PS00560">
    <property type="entry name" value="CARBOXYPEPT_SER_HIS"/>
    <property type="match status" value="1"/>
</dbReference>
<dbReference type="InterPro" id="IPR033124">
    <property type="entry name" value="Ser_caboxypep_his_AS"/>
</dbReference>
<keyword evidence="2" id="KW-0732">Signal</keyword>
<reference evidence="4" key="1">
    <citation type="journal article" date="2023" name="Commun. Biol.">
        <title>Genome analysis of Parmales, the sister group of diatoms, reveals the evolutionary specialization of diatoms from phago-mixotrophs to photoautotrophs.</title>
        <authorList>
            <person name="Ban H."/>
            <person name="Sato S."/>
            <person name="Yoshikawa S."/>
            <person name="Yamada K."/>
            <person name="Nakamura Y."/>
            <person name="Ichinomiya M."/>
            <person name="Sato N."/>
            <person name="Blanc-Mathieu R."/>
            <person name="Endo H."/>
            <person name="Kuwata A."/>
            <person name="Ogata H."/>
        </authorList>
    </citation>
    <scope>NUCLEOTIDE SEQUENCE [LARGE SCALE GENOMIC DNA]</scope>
    <source>
        <strain evidence="4">NIES 3701</strain>
    </source>
</reference>
<feature type="signal peptide" evidence="2">
    <location>
        <begin position="1"/>
        <end position="19"/>
    </location>
</feature>
<dbReference type="InterPro" id="IPR018202">
    <property type="entry name" value="Ser_caboxypep_ser_AS"/>
</dbReference>
<proteinExistence type="inferred from homology"/>
<dbReference type="PRINTS" id="PR00724">
    <property type="entry name" value="CRBOXYPTASEC"/>
</dbReference>
<comment type="similarity">
    <text evidence="1 2">Belongs to the peptidase S10 family.</text>
</comment>
<feature type="chain" id="PRO_5041020830" description="Carboxypeptidase" evidence="2">
    <location>
        <begin position="20"/>
        <end position="455"/>
    </location>
</feature>
<dbReference type="OrthoDB" id="443318at2759"/>
<dbReference type="AlphaFoldDB" id="A0A9W7AIS0"/>
<dbReference type="GO" id="GO:0006508">
    <property type="term" value="P:proteolysis"/>
    <property type="evidence" value="ECO:0007669"/>
    <property type="project" value="UniProtKB-KW"/>
</dbReference>
<comment type="caution">
    <text evidence="3">The sequence shown here is derived from an EMBL/GenBank/DDBJ whole genome shotgun (WGS) entry which is preliminary data.</text>
</comment>
<protein>
    <recommendedName>
        <fullName evidence="2">Carboxypeptidase</fullName>
        <ecNumber evidence="2">3.4.16.-</ecNumber>
    </recommendedName>
</protein>
<evidence type="ECO:0000313" key="3">
    <source>
        <dbReference type="EMBL" id="GMH69084.1"/>
    </source>
</evidence>
<name>A0A9W7AIS0_9STRA</name>
<dbReference type="EC" id="3.4.16.-" evidence="2"/>
<accession>A0A9W7AIS0</accession>
<evidence type="ECO:0000256" key="1">
    <source>
        <dbReference type="ARBA" id="ARBA00009431"/>
    </source>
</evidence>
<dbReference type="EMBL" id="BRXY01000129">
    <property type="protein sequence ID" value="GMH69084.1"/>
    <property type="molecule type" value="Genomic_DNA"/>
</dbReference>
<keyword evidence="4" id="KW-1185">Reference proteome</keyword>
<dbReference type="InterPro" id="IPR029058">
    <property type="entry name" value="AB_hydrolase_fold"/>
</dbReference>
<keyword evidence="2" id="KW-0378">Hydrolase</keyword>
<evidence type="ECO:0000256" key="2">
    <source>
        <dbReference type="RuleBase" id="RU361156"/>
    </source>
</evidence>